<dbReference type="RefSeq" id="WP_156050406.1">
    <property type="nucleotide sequence ID" value="NZ_JOEF01000001.1"/>
</dbReference>
<protein>
    <recommendedName>
        <fullName evidence="5">Lipoprotein</fullName>
    </recommendedName>
</protein>
<gene>
    <name evidence="3" type="ORF">SAMN04489726_6726</name>
</gene>
<dbReference type="AlphaFoldDB" id="A0A1H0BLB4"/>
<organism evidence="3 4">
    <name type="scientific">Allokutzneria albata</name>
    <name type="common">Kibdelosporangium albatum</name>
    <dbReference type="NCBI Taxonomy" id="211114"/>
    <lineage>
        <taxon>Bacteria</taxon>
        <taxon>Bacillati</taxon>
        <taxon>Actinomycetota</taxon>
        <taxon>Actinomycetes</taxon>
        <taxon>Pseudonocardiales</taxon>
        <taxon>Pseudonocardiaceae</taxon>
        <taxon>Allokutzneria</taxon>
    </lineage>
</organism>
<feature type="chain" id="PRO_5009247195" description="Lipoprotein" evidence="2">
    <location>
        <begin position="23"/>
        <end position="110"/>
    </location>
</feature>
<name>A0A1H0BLB4_ALLAB</name>
<evidence type="ECO:0000313" key="4">
    <source>
        <dbReference type="Proteomes" id="UP000183376"/>
    </source>
</evidence>
<proteinExistence type="predicted"/>
<evidence type="ECO:0000256" key="1">
    <source>
        <dbReference type="SAM" id="MobiDB-lite"/>
    </source>
</evidence>
<dbReference type="STRING" id="211114.SAMN04489726_6726"/>
<dbReference type="EMBL" id="LT629701">
    <property type="protein sequence ID" value="SDN46408.1"/>
    <property type="molecule type" value="Genomic_DNA"/>
</dbReference>
<feature type="region of interest" description="Disordered" evidence="1">
    <location>
        <begin position="19"/>
        <end position="43"/>
    </location>
</feature>
<reference evidence="3 4" key="1">
    <citation type="submission" date="2016-10" db="EMBL/GenBank/DDBJ databases">
        <authorList>
            <person name="de Groot N.N."/>
        </authorList>
    </citation>
    <scope>NUCLEOTIDE SEQUENCE [LARGE SCALE GENOMIC DNA]</scope>
    <source>
        <strain evidence="3 4">DSM 44149</strain>
    </source>
</reference>
<accession>A0A1H0BLB4</accession>
<feature type="region of interest" description="Disordered" evidence="1">
    <location>
        <begin position="86"/>
        <end position="110"/>
    </location>
</feature>
<evidence type="ECO:0008006" key="5">
    <source>
        <dbReference type="Google" id="ProtNLM"/>
    </source>
</evidence>
<keyword evidence="2" id="KW-0732">Signal</keyword>
<evidence type="ECO:0000313" key="3">
    <source>
        <dbReference type="EMBL" id="SDN46408.1"/>
    </source>
</evidence>
<dbReference type="PROSITE" id="PS51257">
    <property type="entry name" value="PROKAR_LIPOPROTEIN"/>
    <property type="match status" value="1"/>
</dbReference>
<evidence type="ECO:0000256" key="2">
    <source>
        <dbReference type="SAM" id="SignalP"/>
    </source>
</evidence>
<sequence length="110" mass="11492">MRTTRLLIGAMVLVLSGCGANAQPSEPSPPSSSQEKPPAVTVEKGRTGEIAVKVGDVISVPPGEGAPLVKDPHVRLHLQTEKEWQYRASSPGRTKIPTNGEGASVTVVIS</sequence>
<feature type="signal peptide" evidence="2">
    <location>
        <begin position="1"/>
        <end position="22"/>
    </location>
</feature>
<keyword evidence="4" id="KW-1185">Reference proteome</keyword>
<dbReference type="Proteomes" id="UP000183376">
    <property type="component" value="Chromosome I"/>
</dbReference>
<dbReference type="OrthoDB" id="9926445at2"/>